<keyword evidence="12" id="KW-1185">Reference proteome</keyword>
<name>A0ABN7SMM9_OIKDI</name>
<feature type="transmembrane region" description="Helical" evidence="10">
    <location>
        <begin position="6"/>
        <end position="23"/>
    </location>
</feature>
<evidence type="ECO:0000256" key="1">
    <source>
        <dbReference type="ARBA" id="ARBA00004323"/>
    </source>
</evidence>
<evidence type="ECO:0000256" key="10">
    <source>
        <dbReference type="RuleBase" id="RU363063"/>
    </source>
</evidence>
<dbReference type="InterPro" id="IPR002659">
    <property type="entry name" value="Glyco_trans_31"/>
</dbReference>
<evidence type="ECO:0000256" key="8">
    <source>
        <dbReference type="ARBA" id="ARBA00023034"/>
    </source>
</evidence>
<dbReference type="PANTHER" id="PTHR11214">
    <property type="entry name" value="BETA-1,3-N-ACETYLGLUCOSAMINYLTRANSFERASE"/>
    <property type="match status" value="1"/>
</dbReference>
<proteinExistence type="inferred from homology"/>
<evidence type="ECO:0000256" key="5">
    <source>
        <dbReference type="ARBA" id="ARBA00022692"/>
    </source>
</evidence>
<dbReference type="Gene3D" id="3.90.550.50">
    <property type="match status" value="1"/>
</dbReference>
<dbReference type="Pfam" id="PF01762">
    <property type="entry name" value="Galactosyl_T"/>
    <property type="match status" value="1"/>
</dbReference>
<keyword evidence="4" id="KW-0808">Transferase</keyword>
<keyword evidence="3 10" id="KW-0328">Glycosyltransferase</keyword>
<evidence type="ECO:0000256" key="9">
    <source>
        <dbReference type="ARBA" id="ARBA00023136"/>
    </source>
</evidence>
<evidence type="ECO:0000256" key="3">
    <source>
        <dbReference type="ARBA" id="ARBA00022676"/>
    </source>
</evidence>
<comment type="subcellular location">
    <subcellularLocation>
        <location evidence="1 10">Golgi apparatus membrane</location>
        <topology evidence="1 10">Single-pass type II membrane protein</topology>
    </subcellularLocation>
</comment>
<keyword evidence="5 10" id="KW-0812">Transmembrane</keyword>
<evidence type="ECO:0000256" key="4">
    <source>
        <dbReference type="ARBA" id="ARBA00022679"/>
    </source>
</evidence>
<evidence type="ECO:0000313" key="11">
    <source>
        <dbReference type="EMBL" id="CAG5104281.1"/>
    </source>
</evidence>
<reference evidence="11 12" key="1">
    <citation type="submission" date="2021-04" db="EMBL/GenBank/DDBJ databases">
        <authorList>
            <person name="Bliznina A."/>
        </authorList>
    </citation>
    <scope>NUCLEOTIDE SEQUENCE [LARGE SCALE GENOMIC DNA]</scope>
</reference>
<keyword evidence="7 10" id="KW-1133">Transmembrane helix</keyword>
<keyword evidence="9 10" id="KW-0472">Membrane</keyword>
<gene>
    <name evidence="11" type="ORF">OKIOD_LOCUS9942</name>
</gene>
<dbReference type="PANTHER" id="PTHR11214:SF394">
    <property type="entry name" value="HEXOSYLTRANSFERASE"/>
    <property type="match status" value="1"/>
</dbReference>
<keyword evidence="6 10" id="KW-0735">Signal-anchor</keyword>
<organism evidence="11 12">
    <name type="scientific">Oikopleura dioica</name>
    <name type="common">Tunicate</name>
    <dbReference type="NCBI Taxonomy" id="34765"/>
    <lineage>
        <taxon>Eukaryota</taxon>
        <taxon>Metazoa</taxon>
        <taxon>Chordata</taxon>
        <taxon>Tunicata</taxon>
        <taxon>Appendicularia</taxon>
        <taxon>Copelata</taxon>
        <taxon>Oikopleuridae</taxon>
        <taxon>Oikopleura</taxon>
    </lineage>
</organism>
<dbReference type="Proteomes" id="UP001158576">
    <property type="component" value="Chromosome 1"/>
</dbReference>
<evidence type="ECO:0000256" key="2">
    <source>
        <dbReference type="ARBA" id="ARBA00008661"/>
    </source>
</evidence>
<accession>A0ABN7SMM9</accession>
<evidence type="ECO:0000256" key="7">
    <source>
        <dbReference type="ARBA" id="ARBA00022989"/>
    </source>
</evidence>
<evidence type="ECO:0000313" key="12">
    <source>
        <dbReference type="Proteomes" id="UP001158576"/>
    </source>
</evidence>
<dbReference type="EC" id="2.4.1.-" evidence="10"/>
<evidence type="ECO:0000256" key="6">
    <source>
        <dbReference type="ARBA" id="ARBA00022968"/>
    </source>
</evidence>
<keyword evidence="8 10" id="KW-0333">Golgi apparatus</keyword>
<comment type="similarity">
    <text evidence="2 10">Belongs to the glycosyltransferase 31 family.</text>
</comment>
<sequence>MMTNPLLNLSIALFFGITFLCIFDRYSQWHLSDAFNFDKKSEGRGLLTQATENDLTHDFLKTWSSSGALISPTCGGGEALESGIGGQLELTLAIKSSPKNLERREAIRATWGNQTLFPTRRAQLVFLVGRDVHPQSDRDLTLLKEEAAKSGDLLVGNFADTFRNLSQKDALLLTWLATCSYQSRFVFKGDDDIFLNRFLLDELLDLYKEKADSELLIGSILRGGEPVRDPESKKTAKSLHSQLMKMQPISVDDALIGLAMNKLGLSGKLRNNRGFKSWGERRSENALCDLLQLVTFHSVTPDQLLDFWRRMTDVPKLVDQCSFNEIPRELLSLDRSRQL</sequence>
<dbReference type="EMBL" id="OU015566">
    <property type="protein sequence ID" value="CAG5104281.1"/>
    <property type="molecule type" value="Genomic_DNA"/>
</dbReference>
<protein>
    <recommendedName>
        <fullName evidence="10">Hexosyltransferase</fullName>
        <ecNumber evidence="10">2.4.1.-</ecNumber>
    </recommendedName>
</protein>